<dbReference type="InterPro" id="IPR028098">
    <property type="entry name" value="Glyco_trans_4-like_N"/>
</dbReference>
<dbReference type="AlphaFoldDB" id="A0A5B9QM19"/>
<proteinExistence type="predicted"/>
<dbReference type="KEGG" id="rul:UC8_06180"/>
<dbReference type="PANTHER" id="PTHR45947">
    <property type="entry name" value="SULFOQUINOVOSYL TRANSFERASE SQD2"/>
    <property type="match status" value="1"/>
</dbReference>
<name>A0A5B9QM19_9BACT</name>
<gene>
    <name evidence="3" type="primary">pimB_3</name>
    <name evidence="3" type="ORF">UC8_06180</name>
</gene>
<dbReference type="Pfam" id="PF00534">
    <property type="entry name" value="Glycos_transf_1"/>
    <property type="match status" value="1"/>
</dbReference>
<dbReference type="InterPro" id="IPR001296">
    <property type="entry name" value="Glyco_trans_1"/>
</dbReference>
<dbReference type="Gene3D" id="3.40.50.2000">
    <property type="entry name" value="Glycogen Phosphorylase B"/>
    <property type="match status" value="2"/>
</dbReference>
<protein>
    <submittedName>
        <fullName evidence="3">GDP-mannose-dependent alpha-(1-6)-phosphatidylinositol monomannoside mannosyltransferase</fullName>
    </submittedName>
</protein>
<dbReference type="PANTHER" id="PTHR45947:SF3">
    <property type="entry name" value="SULFOQUINOVOSYL TRANSFERASE SQD2"/>
    <property type="match status" value="1"/>
</dbReference>
<feature type="domain" description="Glycosyl transferase family 1" evidence="1">
    <location>
        <begin position="202"/>
        <end position="369"/>
    </location>
</feature>
<dbReference type="Pfam" id="PF13477">
    <property type="entry name" value="Glyco_trans_4_2"/>
    <property type="match status" value="1"/>
</dbReference>
<evidence type="ECO:0000313" key="3">
    <source>
        <dbReference type="EMBL" id="QEG38660.1"/>
    </source>
</evidence>
<keyword evidence="4" id="KW-1185">Reference proteome</keyword>
<evidence type="ECO:0000313" key="4">
    <source>
        <dbReference type="Proteomes" id="UP000325286"/>
    </source>
</evidence>
<dbReference type="SUPFAM" id="SSF53756">
    <property type="entry name" value="UDP-Glycosyltransferase/glycogen phosphorylase"/>
    <property type="match status" value="1"/>
</dbReference>
<keyword evidence="3" id="KW-0808">Transferase</keyword>
<keyword evidence="3" id="KW-0328">Glycosyltransferase</keyword>
<dbReference type="EMBL" id="CP042914">
    <property type="protein sequence ID" value="QEG38660.1"/>
    <property type="molecule type" value="Genomic_DNA"/>
</dbReference>
<feature type="domain" description="Glycosyltransferase subfamily 4-like N-terminal" evidence="2">
    <location>
        <begin position="34"/>
        <end position="167"/>
    </location>
</feature>
<dbReference type="OrthoDB" id="283384at2"/>
<dbReference type="GO" id="GO:0016758">
    <property type="term" value="F:hexosyltransferase activity"/>
    <property type="evidence" value="ECO:0007669"/>
    <property type="project" value="TreeGrafter"/>
</dbReference>
<evidence type="ECO:0000259" key="1">
    <source>
        <dbReference type="Pfam" id="PF00534"/>
    </source>
</evidence>
<sequence>MCHDGSKALLDDDIICRMKVGFPEERGAVLPALRILIVGSANSVHVVTRARALAHVGGDVAIISTEQPRQDIDDLRVLAPTLRRGLWRRIRSFRSLDRLIRNTPADVIFVHYASGYGAWLAQTDSRGLAVSIMGDDVLPHGMKRRSRISRWLTGRLLRQADLVTAKSSYLGAIATGMGVDSDRIMNVFWGVDLANFRNVPDTLRADLSIDASQPVVFSPRMMRPKYHIDLLVDAIPSILAVVPNTCFVISEHNADPLYRDQLRRRLRQLGVEQSARLVGEIEPGRMPEYYALADVTVSLHDRDGFPQSVLESMAAGTPCVVGRIPELDGIIEHEKHVLFTDFDSDAVGTAVHQILSGHPLVDRLVSAGRVFVSDRANLRTEARRVYRRLGEIAKRRDPRWRLPITGVILLEPIISRISRKK</sequence>
<accession>A0A5B9QM19</accession>
<organism evidence="3 4">
    <name type="scientific">Roseimaritima ulvae</name>
    <dbReference type="NCBI Taxonomy" id="980254"/>
    <lineage>
        <taxon>Bacteria</taxon>
        <taxon>Pseudomonadati</taxon>
        <taxon>Planctomycetota</taxon>
        <taxon>Planctomycetia</taxon>
        <taxon>Pirellulales</taxon>
        <taxon>Pirellulaceae</taxon>
        <taxon>Roseimaritima</taxon>
    </lineage>
</organism>
<dbReference type="InterPro" id="IPR050194">
    <property type="entry name" value="Glycosyltransferase_grp1"/>
</dbReference>
<dbReference type="Proteomes" id="UP000325286">
    <property type="component" value="Chromosome"/>
</dbReference>
<reference evidence="3 4" key="1">
    <citation type="submission" date="2019-08" db="EMBL/GenBank/DDBJ databases">
        <title>Deep-cultivation of Planctomycetes and their phenomic and genomic characterization uncovers novel biology.</title>
        <authorList>
            <person name="Wiegand S."/>
            <person name="Jogler M."/>
            <person name="Boedeker C."/>
            <person name="Pinto D."/>
            <person name="Vollmers J."/>
            <person name="Rivas-Marin E."/>
            <person name="Kohn T."/>
            <person name="Peeters S.H."/>
            <person name="Heuer A."/>
            <person name="Rast P."/>
            <person name="Oberbeckmann S."/>
            <person name="Bunk B."/>
            <person name="Jeske O."/>
            <person name="Meyerdierks A."/>
            <person name="Storesund J.E."/>
            <person name="Kallscheuer N."/>
            <person name="Luecker S."/>
            <person name="Lage O.M."/>
            <person name="Pohl T."/>
            <person name="Merkel B.J."/>
            <person name="Hornburger P."/>
            <person name="Mueller R.-W."/>
            <person name="Bruemmer F."/>
            <person name="Labrenz M."/>
            <person name="Spormann A.M."/>
            <person name="Op den Camp H."/>
            <person name="Overmann J."/>
            <person name="Amann R."/>
            <person name="Jetten M.S.M."/>
            <person name="Mascher T."/>
            <person name="Medema M.H."/>
            <person name="Devos D.P."/>
            <person name="Kaster A.-K."/>
            <person name="Ovreas L."/>
            <person name="Rohde M."/>
            <person name="Galperin M.Y."/>
            <person name="Jogler C."/>
        </authorList>
    </citation>
    <scope>NUCLEOTIDE SEQUENCE [LARGE SCALE GENOMIC DNA]</scope>
    <source>
        <strain evidence="3 4">UC8</strain>
    </source>
</reference>
<dbReference type="CDD" id="cd03801">
    <property type="entry name" value="GT4_PimA-like"/>
    <property type="match status" value="1"/>
</dbReference>
<evidence type="ECO:0000259" key="2">
    <source>
        <dbReference type="Pfam" id="PF13477"/>
    </source>
</evidence>